<evidence type="ECO:0000313" key="3">
    <source>
        <dbReference type="EMBL" id="TWF78871.1"/>
    </source>
</evidence>
<keyword evidence="2" id="KW-0472">Membrane</keyword>
<evidence type="ECO:0000256" key="1">
    <source>
        <dbReference type="SAM" id="MobiDB-lite"/>
    </source>
</evidence>
<feature type="region of interest" description="Disordered" evidence="1">
    <location>
        <begin position="1"/>
        <end position="28"/>
    </location>
</feature>
<dbReference type="RefSeq" id="WP_147257807.1">
    <property type="nucleotide sequence ID" value="NZ_VIWU01000001.1"/>
</dbReference>
<name>A0A561SVK9_9PSEU</name>
<reference evidence="3 4" key="1">
    <citation type="submission" date="2019-06" db="EMBL/GenBank/DDBJ databases">
        <title>Sequencing the genomes of 1000 actinobacteria strains.</title>
        <authorList>
            <person name="Klenk H.-P."/>
        </authorList>
    </citation>
    <scope>NUCLEOTIDE SEQUENCE [LARGE SCALE GENOMIC DNA]</scope>
    <source>
        <strain evidence="3 4">DSM 45671</strain>
    </source>
</reference>
<feature type="transmembrane region" description="Helical" evidence="2">
    <location>
        <begin position="58"/>
        <end position="79"/>
    </location>
</feature>
<feature type="transmembrane region" description="Helical" evidence="2">
    <location>
        <begin position="34"/>
        <end position="52"/>
    </location>
</feature>
<evidence type="ECO:0000256" key="2">
    <source>
        <dbReference type="SAM" id="Phobius"/>
    </source>
</evidence>
<accession>A0A561SVK9</accession>
<proteinExistence type="predicted"/>
<organism evidence="3 4">
    <name type="scientific">Pseudonocardia hierapolitana</name>
    <dbReference type="NCBI Taxonomy" id="1128676"/>
    <lineage>
        <taxon>Bacteria</taxon>
        <taxon>Bacillati</taxon>
        <taxon>Actinomycetota</taxon>
        <taxon>Actinomycetes</taxon>
        <taxon>Pseudonocardiales</taxon>
        <taxon>Pseudonocardiaceae</taxon>
        <taxon>Pseudonocardia</taxon>
    </lineage>
</organism>
<sequence>MNDVHGRSRPPAPAVPHGAWTGGHQPPEPSAGHGVVVAITLAISAALIAGSGAAGDGFLTLLVLLLAIGALVVPVAVLVTLWARARPAVRALLAGAGAACVLLLAWAVVRIVAVLPSVTFPWSL</sequence>
<keyword evidence="2" id="KW-0812">Transmembrane</keyword>
<feature type="transmembrane region" description="Helical" evidence="2">
    <location>
        <begin position="91"/>
        <end position="115"/>
    </location>
</feature>
<dbReference type="EMBL" id="VIWU01000001">
    <property type="protein sequence ID" value="TWF78871.1"/>
    <property type="molecule type" value="Genomic_DNA"/>
</dbReference>
<dbReference type="AlphaFoldDB" id="A0A561SVK9"/>
<keyword evidence="4" id="KW-1185">Reference proteome</keyword>
<dbReference type="Proteomes" id="UP000321261">
    <property type="component" value="Unassembled WGS sequence"/>
</dbReference>
<protein>
    <submittedName>
        <fullName evidence="3">Uncharacterized protein</fullName>
    </submittedName>
</protein>
<gene>
    <name evidence="3" type="ORF">FHX44_114795</name>
</gene>
<keyword evidence="2" id="KW-1133">Transmembrane helix</keyword>
<evidence type="ECO:0000313" key="4">
    <source>
        <dbReference type="Proteomes" id="UP000321261"/>
    </source>
</evidence>
<comment type="caution">
    <text evidence="3">The sequence shown here is derived from an EMBL/GenBank/DDBJ whole genome shotgun (WGS) entry which is preliminary data.</text>
</comment>